<dbReference type="RefSeq" id="WP_344288009.1">
    <property type="nucleotide sequence ID" value="NZ_BAAAHV010000031.1"/>
</dbReference>
<sequence>MPGTVEIVPGTAKFSGHGQGASTPCSSPDAVQPVPGTATF</sequence>
<evidence type="ECO:0000256" key="1">
    <source>
        <dbReference type="SAM" id="MobiDB-lite"/>
    </source>
</evidence>
<evidence type="ECO:0000313" key="3">
    <source>
        <dbReference type="Proteomes" id="UP001597542"/>
    </source>
</evidence>
<reference evidence="3" key="1">
    <citation type="journal article" date="2019" name="Int. J. Syst. Evol. Microbiol.">
        <title>The Global Catalogue of Microorganisms (GCM) 10K type strain sequencing project: providing services to taxonomists for standard genome sequencing and annotation.</title>
        <authorList>
            <consortium name="The Broad Institute Genomics Platform"/>
            <consortium name="The Broad Institute Genome Sequencing Center for Infectious Disease"/>
            <person name="Wu L."/>
            <person name="Ma J."/>
        </authorList>
    </citation>
    <scope>NUCLEOTIDE SEQUENCE [LARGE SCALE GENOMIC DNA]</scope>
    <source>
        <strain evidence="3">CGMCC 4.7638</strain>
    </source>
</reference>
<protein>
    <submittedName>
        <fullName evidence="2">Uncharacterized protein</fullName>
    </submittedName>
</protein>
<evidence type="ECO:0000313" key="2">
    <source>
        <dbReference type="EMBL" id="MFD2487371.1"/>
    </source>
</evidence>
<name>A0ABW5ID68_9PSEU</name>
<dbReference type="Proteomes" id="UP001597542">
    <property type="component" value="Unassembled WGS sequence"/>
</dbReference>
<comment type="caution">
    <text evidence="2">The sequence shown here is derived from an EMBL/GenBank/DDBJ whole genome shotgun (WGS) entry which is preliminary data.</text>
</comment>
<dbReference type="EMBL" id="JBHUKQ010000026">
    <property type="protein sequence ID" value="MFD2487371.1"/>
    <property type="molecule type" value="Genomic_DNA"/>
</dbReference>
<organism evidence="2 3">
    <name type="scientific">Amycolatopsis albidoflavus</name>
    <dbReference type="NCBI Taxonomy" id="102226"/>
    <lineage>
        <taxon>Bacteria</taxon>
        <taxon>Bacillati</taxon>
        <taxon>Actinomycetota</taxon>
        <taxon>Actinomycetes</taxon>
        <taxon>Pseudonocardiales</taxon>
        <taxon>Pseudonocardiaceae</taxon>
        <taxon>Amycolatopsis</taxon>
    </lineage>
</organism>
<feature type="region of interest" description="Disordered" evidence="1">
    <location>
        <begin position="1"/>
        <end position="40"/>
    </location>
</feature>
<proteinExistence type="predicted"/>
<accession>A0ABW5ID68</accession>
<gene>
    <name evidence="2" type="ORF">ACFSUT_44370</name>
</gene>
<keyword evidence="3" id="KW-1185">Reference proteome</keyword>